<dbReference type="InterPro" id="IPR020845">
    <property type="entry name" value="AMP-binding_CS"/>
</dbReference>
<proteinExistence type="predicted"/>
<feature type="domain" description="AMP-dependent synthetase/ligase" evidence="1">
    <location>
        <begin position="92"/>
        <end position="449"/>
    </location>
</feature>
<dbReference type="Proteomes" id="UP001230188">
    <property type="component" value="Unassembled WGS sequence"/>
</dbReference>
<dbReference type="Pfam" id="PF00501">
    <property type="entry name" value="AMP-binding"/>
    <property type="match status" value="1"/>
</dbReference>
<evidence type="ECO:0000313" key="3">
    <source>
        <dbReference type="Proteomes" id="UP001230188"/>
    </source>
</evidence>
<dbReference type="SUPFAM" id="SSF56801">
    <property type="entry name" value="Acetyl-CoA synthetase-like"/>
    <property type="match status" value="1"/>
</dbReference>
<dbReference type="PANTHER" id="PTHR42921">
    <property type="entry name" value="ACETOACETYL-COA SYNTHETASE"/>
    <property type="match status" value="1"/>
</dbReference>
<name>A0AAD7UEL7_9STRA</name>
<evidence type="ECO:0000259" key="1">
    <source>
        <dbReference type="Pfam" id="PF00501"/>
    </source>
</evidence>
<accession>A0AAD7UEL7</accession>
<organism evidence="2 3">
    <name type="scientific">Chrysophaeum taylorii</name>
    <dbReference type="NCBI Taxonomy" id="2483200"/>
    <lineage>
        <taxon>Eukaryota</taxon>
        <taxon>Sar</taxon>
        <taxon>Stramenopiles</taxon>
        <taxon>Ochrophyta</taxon>
        <taxon>Pelagophyceae</taxon>
        <taxon>Pelagomonadales</taxon>
        <taxon>Pelagomonadaceae</taxon>
        <taxon>Chrysophaeum</taxon>
    </lineage>
</organism>
<dbReference type="GO" id="GO:0030729">
    <property type="term" value="F:acetoacetate-CoA ligase activity"/>
    <property type="evidence" value="ECO:0007669"/>
    <property type="project" value="TreeGrafter"/>
</dbReference>
<dbReference type="InterPro" id="IPR000873">
    <property type="entry name" value="AMP-dep_synth/lig_dom"/>
</dbReference>
<sequence>MRHGLKRVVYTPERERVLESNLTRRGRSRGRFWREVFEDLRLVGELGVEDGGSREWRASGSPGAIEWFPDARVNHAEILLEGKPETLEALVVTSEGSDTRRVVSYGELKRLVGALAAAMRDDGVGPGARVAGVVNNDEWAVAAMLASASLGASWSSISPDFGEVGIHERLDQVAPSVLVTHARSTYRGASHDVTRKLGGISLPSVRRCVVVGGNVDGLPAAWRAVAIDDYASTAAELSYARAGFDRPVYVMFSSGTTGRPKCMSQGVGATLGHAKEAAYHFDLRSADSAFWFSTTGWMMWNWLIGSSLATGGTAVLYDGDPTYGGETRLFELARGCALFGSSARHLAACAKAGVTPHMPSLRALGSTGSPCAPATFEWAARAFPNVPLVSTSGGTDLNGSFVTGCPWLPVREETLQCAGLGLKVDVRDADTGTRSLEAGRAGELCCETPFPSAPLAFLGDDDGTRYRATYFAPDFGGGAVWRHGDWCHRDEEGGFVVHGRSDATLNPGGVRLGTADIYNALSDASHCIVAGQPYTTTDGVMDTRVVLFVAAADDGLAARLEAAARAGDEASLIDLARPPSDLVADLATRVRVGASPRHVPHAICWCPAIPTTSNGKKLEVAVHRALSGRPQPRDDASLVYFAAVAPLIDPHLLCSLTRRTREGTGLTT</sequence>
<dbReference type="InterPro" id="IPR045851">
    <property type="entry name" value="AMP-bd_C_sf"/>
</dbReference>
<dbReference type="PROSITE" id="PS00455">
    <property type="entry name" value="AMP_BINDING"/>
    <property type="match status" value="1"/>
</dbReference>
<dbReference type="Gene3D" id="3.40.50.12780">
    <property type="entry name" value="N-terminal domain of ligase-like"/>
    <property type="match status" value="1"/>
</dbReference>
<dbReference type="AlphaFoldDB" id="A0AAD7UEL7"/>
<protein>
    <recommendedName>
        <fullName evidence="1">AMP-dependent synthetase/ligase domain-containing protein</fullName>
    </recommendedName>
</protein>
<evidence type="ECO:0000313" key="2">
    <source>
        <dbReference type="EMBL" id="KAJ8603811.1"/>
    </source>
</evidence>
<gene>
    <name evidence="2" type="ORF">CTAYLR_000231</name>
</gene>
<dbReference type="PANTHER" id="PTHR42921:SF1">
    <property type="entry name" value="ACETOACETYL-COA SYNTHETASE"/>
    <property type="match status" value="1"/>
</dbReference>
<comment type="caution">
    <text evidence="2">The sequence shown here is derived from an EMBL/GenBank/DDBJ whole genome shotgun (WGS) entry which is preliminary data.</text>
</comment>
<dbReference type="InterPro" id="IPR042099">
    <property type="entry name" value="ANL_N_sf"/>
</dbReference>
<dbReference type="Gene3D" id="3.30.300.30">
    <property type="match status" value="1"/>
</dbReference>
<reference evidence="2" key="1">
    <citation type="submission" date="2023-01" db="EMBL/GenBank/DDBJ databases">
        <title>Metagenome sequencing of chrysophaentin producing Chrysophaeum taylorii.</title>
        <authorList>
            <person name="Davison J."/>
            <person name="Bewley C."/>
        </authorList>
    </citation>
    <scope>NUCLEOTIDE SEQUENCE</scope>
    <source>
        <strain evidence="2">NIES-1699</strain>
    </source>
</reference>
<dbReference type="EMBL" id="JAQMWT010000344">
    <property type="protein sequence ID" value="KAJ8603811.1"/>
    <property type="molecule type" value="Genomic_DNA"/>
</dbReference>
<keyword evidence="3" id="KW-1185">Reference proteome</keyword>